<evidence type="ECO:0000256" key="1">
    <source>
        <dbReference type="SAM" id="MobiDB-lite"/>
    </source>
</evidence>
<evidence type="ECO:0000313" key="3">
    <source>
        <dbReference type="EMBL" id="KHE42875.1"/>
    </source>
</evidence>
<sequence>MVGEAIRGILDGGARKVIIPGCGTFIRRESGELVFTELLRTDDGRLTAALAASQGIAPEAARKLVEAYAAAMNRKLAGTGRMTVEGVGTIVRTAAGNYTVEPQNGTVSQQTESEPVRQTEPPAAADVLTEEGVAQTADTPRPTDPNAEERPQETPACIGQEEVVPHEGVRQEAVHTPAPTYGRYGKSRLRSALYGDREPDDEETAEHQQPLSESLPDKTRSVSPAAIPAATATAPSSSGNDGTTEYTPQIHIRRPGKPKKRPDAVLVIAIIAFAIAIGVLVYGFLANRDINAVKEGILIEMDASGQAAEQAAEAE</sequence>
<evidence type="ECO:0000313" key="4">
    <source>
        <dbReference type="Proteomes" id="UP000030889"/>
    </source>
</evidence>
<feature type="transmembrane region" description="Helical" evidence="2">
    <location>
        <begin position="264"/>
        <end position="285"/>
    </location>
</feature>
<proteinExistence type="predicted"/>
<feature type="region of interest" description="Disordered" evidence="1">
    <location>
        <begin position="101"/>
        <end position="259"/>
    </location>
</feature>
<evidence type="ECO:0000256" key="2">
    <source>
        <dbReference type="SAM" id="Phobius"/>
    </source>
</evidence>
<dbReference type="EMBL" id="JRGF01000002">
    <property type="protein sequence ID" value="KHE42875.1"/>
    <property type="molecule type" value="Genomic_DNA"/>
</dbReference>
<comment type="caution">
    <text evidence="3">The sequence shown here is derived from an EMBL/GenBank/DDBJ whole genome shotgun (WGS) entry which is preliminary data.</text>
</comment>
<dbReference type="Proteomes" id="UP000030889">
    <property type="component" value="Unassembled WGS sequence"/>
</dbReference>
<name>A0ABR4YKU2_9BACT</name>
<keyword evidence="4" id="KW-1185">Reference proteome</keyword>
<gene>
    <name evidence="3" type="ORF">LG35_02465</name>
</gene>
<protein>
    <recommendedName>
        <fullName evidence="5">CCDC81-like prokaryotic HU domain-containing protein</fullName>
    </recommendedName>
</protein>
<keyword evidence="2" id="KW-1133">Transmembrane helix</keyword>
<feature type="compositionally biased region" description="Basic and acidic residues" evidence="1">
    <location>
        <begin position="163"/>
        <end position="173"/>
    </location>
</feature>
<keyword evidence="2" id="KW-0812">Transmembrane</keyword>
<accession>A0ABR4YKU2</accession>
<reference evidence="3 4" key="1">
    <citation type="submission" date="2014-09" db="EMBL/GenBank/DDBJ databases">
        <title>Alistipes sp. 627, sp. nov., a novel member of the family Rikenellaceae isolated from human faeces.</title>
        <authorList>
            <person name="Shkoporov A.N."/>
            <person name="Chaplin A.V."/>
            <person name="Motuzova O.V."/>
            <person name="Kafarskaia L.I."/>
            <person name="Khokhlova E.V."/>
            <person name="Efimov B.A."/>
        </authorList>
    </citation>
    <scope>NUCLEOTIDE SEQUENCE [LARGE SCALE GENOMIC DNA]</scope>
    <source>
        <strain evidence="3 4">627</strain>
    </source>
</reference>
<feature type="compositionally biased region" description="Polar residues" evidence="1">
    <location>
        <begin position="101"/>
        <end position="113"/>
    </location>
</feature>
<keyword evidence="2" id="KW-0472">Membrane</keyword>
<evidence type="ECO:0008006" key="5">
    <source>
        <dbReference type="Google" id="ProtNLM"/>
    </source>
</evidence>
<feature type="compositionally biased region" description="Low complexity" evidence="1">
    <location>
        <begin position="223"/>
        <end position="238"/>
    </location>
</feature>
<organism evidence="3 4">
    <name type="scientific">Alistipes inops</name>
    <dbReference type="NCBI Taxonomy" id="1501391"/>
    <lineage>
        <taxon>Bacteria</taxon>
        <taxon>Pseudomonadati</taxon>
        <taxon>Bacteroidota</taxon>
        <taxon>Bacteroidia</taxon>
        <taxon>Bacteroidales</taxon>
        <taxon>Rikenellaceae</taxon>
        <taxon>Alistipes</taxon>
    </lineage>
</organism>
<dbReference type="RefSeq" id="WP_035471825.1">
    <property type="nucleotide sequence ID" value="NZ_JRGF01000002.1"/>
</dbReference>